<evidence type="ECO:0000313" key="3">
    <source>
        <dbReference type="Proteomes" id="UP000000539"/>
    </source>
</evidence>
<reference evidence="2" key="1">
    <citation type="submission" date="2020-11" db="EMBL/GenBank/DDBJ databases">
        <title>Gallus gallus (Chicken) genome, bGalGal1, GRCg7b, maternal haplotype autosomes + Z &amp; W.</title>
        <authorList>
            <person name="Warren W."/>
            <person name="Formenti G."/>
            <person name="Fedrigo O."/>
            <person name="Haase B."/>
            <person name="Mountcastle J."/>
            <person name="Balacco J."/>
            <person name="Tracey A."/>
            <person name="Schneider V."/>
            <person name="Okimoto R."/>
            <person name="Cheng H."/>
            <person name="Hawken R."/>
            <person name="Howe K."/>
            <person name="Jarvis E.D."/>
        </authorList>
    </citation>
    <scope>NUCLEOTIDE SEQUENCE [LARGE SCALE GENOMIC DNA]</scope>
    <source>
        <strain evidence="2">Broiler</strain>
    </source>
</reference>
<reference evidence="2" key="2">
    <citation type="submission" date="2025-08" db="UniProtKB">
        <authorList>
            <consortium name="Ensembl"/>
        </authorList>
    </citation>
    <scope>IDENTIFICATION</scope>
    <source>
        <strain evidence="2">broiler</strain>
    </source>
</reference>
<proteinExistence type="predicted"/>
<dbReference type="Ensembl" id="ENSGALT00010019074.1">
    <property type="protein sequence ID" value="ENSGALP00010010623.1"/>
    <property type="gene ID" value="ENSGALG00010008003.1"/>
</dbReference>
<feature type="transmembrane region" description="Helical" evidence="1">
    <location>
        <begin position="60"/>
        <end position="83"/>
    </location>
</feature>
<protein>
    <submittedName>
        <fullName evidence="2">Uncharacterized protein</fullName>
    </submittedName>
</protein>
<keyword evidence="1" id="KW-1133">Transmembrane helix</keyword>
<organism evidence="2 3">
    <name type="scientific">Gallus gallus</name>
    <name type="common">Chicken</name>
    <dbReference type="NCBI Taxonomy" id="9031"/>
    <lineage>
        <taxon>Eukaryota</taxon>
        <taxon>Metazoa</taxon>
        <taxon>Chordata</taxon>
        <taxon>Craniata</taxon>
        <taxon>Vertebrata</taxon>
        <taxon>Euteleostomi</taxon>
        <taxon>Archelosauria</taxon>
        <taxon>Archosauria</taxon>
        <taxon>Dinosauria</taxon>
        <taxon>Saurischia</taxon>
        <taxon>Theropoda</taxon>
        <taxon>Coelurosauria</taxon>
        <taxon>Aves</taxon>
        <taxon>Neognathae</taxon>
        <taxon>Galloanserae</taxon>
        <taxon>Galliformes</taxon>
        <taxon>Phasianidae</taxon>
        <taxon>Phasianinae</taxon>
        <taxon>Gallus</taxon>
    </lineage>
</organism>
<name>A0A8V0XQY8_CHICK</name>
<keyword evidence="1" id="KW-0812">Transmembrane</keyword>
<reference evidence="2" key="3">
    <citation type="submission" date="2025-09" db="UniProtKB">
        <authorList>
            <consortium name="Ensembl"/>
        </authorList>
    </citation>
    <scope>IDENTIFICATION</scope>
    <source>
        <strain evidence="2">broiler</strain>
    </source>
</reference>
<evidence type="ECO:0000256" key="1">
    <source>
        <dbReference type="SAM" id="Phobius"/>
    </source>
</evidence>
<accession>A0A8V0XQY8</accession>
<dbReference type="AlphaFoldDB" id="A0A8V0XQY8"/>
<dbReference type="Proteomes" id="UP000000539">
    <property type="component" value="Chromosome 4"/>
</dbReference>
<keyword evidence="3" id="KW-1185">Reference proteome</keyword>
<keyword evidence="1" id="KW-0472">Membrane</keyword>
<dbReference type="GeneTree" id="ENSGT01070000257259"/>
<sequence length="101" mass="11209">IGSFTITATGALEWKLSELSNSKQSLQTLNLCLIQHRKRRIIKPPGLVVVSMWEQELGKLLLRCMLVFGLSLIPAVGIVAVHFSEPFSCCSSCLVLQKILR</sequence>
<evidence type="ECO:0000313" key="2">
    <source>
        <dbReference type="Ensembl" id="ENSGALP00010010623.1"/>
    </source>
</evidence>